<sequence>MIGVTMKSRALKAAASLLSQKPPPPPCAAAAAAIAVICSGQLFEENPLVIKSISLLVQADRREIVSGRGPD</sequence>
<gene>
    <name evidence="1" type="ORF">F511_46901</name>
</gene>
<name>A0A2Z6ZSD0_9LAMI</name>
<reference evidence="1 2" key="1">
    <citation type="journal article" date="2015" name="Proc. Natl. Acad. Sci. U.S.A.">
        <title>The resurrection genome of Boea hygrometrica: A blueprint for survival of dehydration.</title>
        <authorList>
            <person name="Xiao L."/>
            <person name="Yang G."/>
            <person name="Zhang L."/>
            <person name="Yang X."/>
            <person name="Zhao S."/>
            <person name="Ji Z."/>
            <person name="Zhou Q."/>
            <person name="Hu M."/>
            <person name="Wang Y."/>
            <person name="Chen M."/>
            <person name="Xu Y."/>
            <person name="Jin H."/>
            <person name="Xiao X."/>
            <person name="Hu G."/>
            <person name="Bao F."/>
            <person name="Hu Y."/>
            <person name="Wan P."/>
            <person name="Li L."/>
            <person name="Deng X."/>
            <person name="Kuang T."/>
            <person name="Xiang C."/>
            <person name="Zhu J.K."/>
            <person name="Oliver M.J."/>
            <person name="He Y."/>
        </authorList>
    </citation>
    <scope>NUCLEOTIDE SEQUENCE [LARGE SCALE GENOMIC DNA]</scope>
    <source>
        <strain evidence="2">cv. XS01</strain>
    </source>
</reference>
<protein>
    <submittedName>
        <fullName evidence="1">Uncharacterized protein</fullName>
    </submittedName>
</protein>
<proteinExistence type="predicted"/>
<dbReference type="EMBL" id="KV157242">
    <property type="protein sequence ID" value="KZT76072.1"/>
    <property type="molecule type" value="Genomic_DNA"/>
</dbReference>
<organism evidence="1 2">
    <name type="scientific">Dorcoceras hygrometricum</name>
    <dbReference type="NCBI Taxonomy" id="472368"/>
    <lineage>
        <taxon>Eukaryota</taxon>
        <taxon>Viridiplantae</taxon>
        <taxon>Streptophyta</taxon>
        <taxon>Embryophyta</taxon>
        <taxon>Tracheophyta</taxon>
        <taxon>Spermatophyta</taxon>
        <taxon>Magnoliopsida</taxon>
        <taxon>eudicotyledons</taxon>
        <taxon>Gunneridae</taxon>
        <taxon>Pentapetalae</taxon>
        <taxon>asterids</taxon>
        <taxon>lamiids</taxon>
        <taxon>Lamiales</taxon>
        <taxon>Gesneriaceae</taxon>
        <taxon>Didymocarpoideae</taxon>
        <taxon>Trichosporeae</taxon>
        <taxon>Loxocarpinae</taxon>
        <taxon>Dorcoceras</taxon>
    </lineage>
</organism>
<keyword evidence="2" id="KW-1185">Reference proteome</keyword>
<dbReference type="Proteomes" id="UP000250235">
    <property type="component" value="Unassembled WGS sequence"/>
</dbReference>
<dbReference type="AlphaFoldDB" id="A0A2Z6ZSD0"/>
<accession>A0A2Z6ZSD0</accession>
<evidence type="ECO:0000313" key="1">
    <source>
        <dbReference type="EMBL" id="KZT76072.1"/>
    </source>
</evidence>
<evidence type="ECO:0000313" key="2">
    <source>
        <dbReference type="Proteomes" id="UP000250235"/>
    </source>
</evidence>